<name>A0ACC1NRZ9_9PEZI</name>
<proteinExistence type="predicted"/>
<comment type="caution">
    <text evidence="1">The sequence shown here is derived from an EMBL/GenBank/DDBJ whole genome shotgun (WGS) entry which is preliminary data.</text>
</comment>
<dbReference type="Proteomes" id="UP001143856">
    <property type="component" value="Unassembled WGS sequence"/>
</dbReference>
<accession>A0ACC1NRZ9</accession>
<gene>
    <name evidence="1" type="ORF">NUW58_g6643</name>
</gene>
<evidence type="ECO:0000313" key="1">
    <source>
        <dbReference type="EMBL" id="KAJ2981631.1"/>
    </source>
</evidence>
<keyword evidence="2" id="KW-1185">Reference proteome</keyword>
<protein>
    <submittedName>
        <fullName evidence="1">Uncharacterized protein</fullName>
    </submittedName>
</protein>
<reference evidence="1" key="1">
    <citation type="submission" date="2022-10" db="EMBL/GenBank/DDBJ databases">
        <title>Genome Sequence of Xylaria curta.</title>
        <authorList>
            <person name="Buettner E."/>
        </authorList>
    </citation>
    <scope>NUCLEOTIDE SEQUENCE</scope>
    <source>
        <strain evidence="1">Babe10</strain>
    </source>
</reference>
<evidence type="ECO:0000313" key="2">
    <source>
        <dbReference type="Proteomes" id="UP001143856"/>
    </source>
</evidence>
<organism evidence="1 2">
    <name type="scientific">Xylaria curta</name>
    <dbReference type="NCBI Taxonomy" id="42375"/>
    <lineage>
        <taxon>Eukaryota</taxon>
        <taxon>Fungi</taxon>
        <taxon>Dikarya</taxon>
        <taxon>Ascomycota</taxon>
        <taxon>Pezizomycotina</taxon>
        <taxon>Sordariomycetes</taxon>
        <taxon>Xylariomycetidae</taxon>
        <taxon>Xylariales</taxon>
        <taxon>Xylariaceae</taxon>
        <taxon>Xylaria</taxon>
    </lineage>
</organism>
<sequence length="780" mass="85480">MSDATEEYVDIDTTKIHHWRSILMLVVFVIANLTVLFPSHISIPIPLVLYKVSVKSLVSLRVIPARQHYNRRRSDPGPAGEDSWDSKPIKPYVWFRFPVNFVTGPLIADLFLLAIGAIGRDEVRGGIAGSDNIVPYDILIFFFSLAYIAISIDASGLIRYLAFKVLQLGGKVGHRLFFFLYAFFFGLGSFIGNDPIILSGTAFLAYMTRVSSNIVHPRAWIHTQFAIANIASAILVSSNPTNLVLAGAFKIKFIDYTRDMVVPVVITAIVLFPFLLYIVFANESLIPSSIKMHELDEEARARKPVNPNIPYGRGTAGEEEKQLANNEAGQQLSLEEIMNPFLDKYGAAFGGVIMAATLITILVLNEVESSQNRETRVFYVTLPAATVMLTFDLVWGWIHREETRKIARDGRQQIAEAAERKRRQVAAEAGVLEQTSDTSTSLERMPDLSDSKSQGGHDEKGGQLSVSDQHVTNHAGDHTDANPPSGLRPERTSSESSGHSKSVITPRGPSPSRPSGSEEKVPNQQSSNTASVPQKTKDLQPEATIAASQKRADTQSTEMTGEVDKKAVGDSAAVSACVCPVPTSNNPSTLVSVTADGYRWLQDTFPTVTAVFSHLPFALLPFSFEMFILVQGLVTNGWVPVFAYGWDHWVNKTGTIGAIGGMGFLSVILCNFAGTNIGTTILLSRVIQAWVVIHRQSGQELGDRTKWATIYAMALGVNYGAFSIAFSASLAGLLWRDILARKHIRVRGLEFARVNLPIISIAMTIGLAVLVGEVYIFRHD</sequence>
<dbReference type="EMBL" id="JAPDGR010001541">
    <property type="protein sequence ID" value="KAJ2981631.1"/>
    <property type="molecule type" value="Genomic_DNA"/>
</dbReference>